<name>A0A6J4VG95_9BACT</name>
<organism evidence="2">
    <name type="scientific">uncultured Thermomicrobiales bacterium</name>
    <dbReference type="NCBI Taxonomy" id="1645740"/>
    <lineage>
        <taxon>Bacteria</taxon>
        <taxon>Pseudomonadati</taxon>
        <taxon>Thermomicrobiota</taxon>
        <taxon>Thermomicrobia</taxon>
        <taxon>Thermomicrobiales</taxon>
        <taxon>environmental samples</taxon>
    </lineage>
</organism>
<feature type="non-terminal residue" evidence="2">
    <location>
        <position position="1"/>
    </location>
</feature>
<evidence type="ECO:0000256" key="1">
    <source>
        <dbReference type="SAM" id="MobiDB-lite"/>
    </source>
</evidence>
<sequence>GRARPRARHRQDRRLARQCHRRLHLHPAGARGGAGGLPGGRDRPLGPGLARDLPGRPAGTGRPGRRRSPDPRRRSAGGGD</sequence>
<gene>
    <name evidence="2" type="ORF">AVDCRST_MAG88-2777</name>
</gene>
<feature type="non-terminal residue" evidence="2">
    <location>
        <position position="80"/>
    </location>
</feature>
<dbReference type="AlphaFoldDB" id="A0A6J4VG95"/>
<reference evidence="2" key="1">
    <citation type="submission" date="2020-02" db="EMBL/GenBank/DDBJ databases">
        <authorList>
            <person name="Meier V. D."/>
        </authorList>
    </citation>
    <scope>NUCLEOTIDE SEQUENCE</scope>
    <source>
        <strain evidence="2">AVDCRST_MAG88</strain>
    </source>
</reference>
<feature type="region of interest" description="Disordered" evidence="1">
    <location>
        <begin position="1"/>
        <end position="80"/>
    </location>
</feature>
<protein>
    <submittedName>
        <fullName evidence="2">Uncharacterized protein</fullName>
    </submittedName>
</protein>
<dbReference type="EMBL" id="CADCWM010000673">
    <property type="protein sequence ID" value="CAA9575526.1"/>
    <property type="molecule type" value="Genomic_DNA"/>
</dbReference>
<feature type="compositionally biased region" description="Low complexity" evidence="1">
    <location>
        <begin position="45"/>
        <end position="60"/>
    </location>
</feature>
<feature type="compositionally biased region" description="Gly residues" evidence="1">
    <location>
        <begin position="30"/>
        <end position="39"/>
    </location>
</feature>
<feature type="compositionally biased region" description="Basic residues" evidence="1">
    <location>
        <begin position="1"/>
        <end position="25"/>
    </location>
</feature>
<proteinExistence type="predicted"/>
<evidence type="ECO:0000313" key="2">
    <source>
        <dbReference type="EMBL" id="CAA9575526.1"/>
    </source>
</evidence>
<accession>A0A6J4VG95</accession>